<keyword evidence="1" id="KW-0472">Membrane</keyword>
<accession>A0ABQ1ZQ63</accession>
<evidence type="ECO:0000313" key="3">
    <source>
        <dbReference type="EMBL" id="GGH74643.1"/>
    </source>
</evidence>
<keyword evidence="4" id="KW-1185">Reference proteome</keyword>
<evidence type="ECO:0000313" key="4">
    <source>
        <dbReference type="Proteomes" id="UP000605427"/>
    </source>
</evidence>
<organism evidence="3 4">
    <name type="scientific">Saccharibacillus endophyticus</name>
    <dbReference type="NCBI Taxonomy" id="2060666"/>
    <lineage>
        <taxon>Bacteria</taxon>
        <taxon>Bacillati</taxon>
        <taxon>Bacillota</taxon>
        <taxon>Bacilli</taxon>
        <taxon>Bacillales</taxon>
        <taxon>Paenibacillaceae</taxon>
        <taxon>Saccharibacillus</taxon>
    </lineage>
</organism>
<dbReference type="Pfam" id="PF19701">
    <property type="entry name" value="DUF6199"/>
    <property type="match status" value="1"/>
</dbReference>
<evidence type="ECO:0000259" key="2">
    <source>
        <dbReference type="Pfam" id="PF19701"/>
    </source>
</evidence>
<dbReference type="InterPro" id="IPR045679">
    <property type="entry name" value="DUF6199"/>
</dbReference>
<dbReference type="Proteomes" id="UP000605427">
    <property type="component" value="Unassembled WGS sequence"/>
</dbReference>
<feature type="domain" description="DUF6199" evidence="2">
    <location>
        <begin position="4"/>
        <end position="60"/>
    </location>
</feature>
<proteinExistence type="predicted"/>
<protein>
    <recommendedName>
        <fullName evidence="2">DUF6199 domain-containing protein</fullName>
    </recommendedName>
</protein>
<keyword evidence="1" id="KW-1133">Transmembrane helix</keyword>
<gene>
    <name evidence="3" type="ORF">GCM10007362_14940</name>
</gene>
<dbReference type="EMBL" id="BMDD01000001">
    <property type="protein sequence ID" value="GGH74643.1"/>
    <property type="molecule type" value="Genomic_DNA"/>
</dbReference>
<keyword evidence="1" id="KW-0812">Transmembrane</keyword>
<feature type="transmembrane region" description="Helical" evidence="1">
    <location>
        <begin position="40"/>
        <end position="60"/>
    </location>
</feature>
<comment type="caution">
    <text evidence="3">The sequence shown here is derived from an EMBL/GenBank/DDBJ whole genome shotgun (WGS) entry which is preliminary data.</text>
</comment>
<reference evidence="4" key="1">
    <citation type="journal article" date="2019" name="Int. J. Syst. Evol. Microbiol.">
        <title>The Global Catalogue of Microorganisms (GCM) 10K type strain sequencing project: providing services to taxonomists for standard genome sequencing and annotation.</title>
        <authorList>
            <consortium name="The Broad Institute Genomics Platform"/>
            <consortium name="The Broad Institute Genome Sequencing Center for Infectious Disease"/>
            <person name="Wu L."/>
            <person name="Ma J."/>
        </authorList>
    </citation>
    <scope>NUCLEOTIDE SEQUENCE [LARGE SCALE GENOMIC DNA]</scope>
    <source>
        <strain evidence="4">CCM 8702</strain>
    </source>
</reference>
<dbReference type="RefSeq" id="WP_172247173.1">
    <property type="nucleotide sequence ID" value="NZ_BMDD01000001.1"/>
</dbReference>
<sequence>MFLFFLILIAIGAVNVLAPQFVWRIRYGKPAGEHSEPHPSFLTLSRLAGMMALAGATLILTNGL</sequence>
<name>A0ABQ1ZQ63_9BACL</name>
<evidence type="ECO:0000256" key="1">
    <source>
        <dbReference type="SAM" id="Phobius"/>
    </source>
</evidence>